<name>A0A0F8Y346_9ZZZZ</name>
<dbReference type="InterPro" id="IPR036390">
    <property type="entry name" value="WH_DNA-bd_sf"/>
</dbReference>
<protein>
    <recommendedName>
        <fullName evidence="2">Winged helix-turn-helix transcriptional regulator</fullName>
    </recommendedName>
</protein>
<dbReference type="InterPro" id="IPR036388">
    <property type="entry name" value="WH-like_DNA-bd_sf"/>
</dbReference>
<dbReference type="EMBL" id="LAZR01059344">
    <property type="protein sequence ID" value="KKK67985.1"/>
    <property type="molecule type" value="Genomic_DNA"/>
</dbReference>
<gene>
    <name evidence="1" type="ORF">LCGC14_2948610</name>
</gene>
<proteinExistence type="predicted"/>
<organism evidence="1">
    <name type="scientific">marine sediment metagenome</name>
    <dbReference type="NCBI Taxonomy" id="412755"/>
    <lineage>
        <taxon>unclassified sequences</taxon>
        <taxon>metagenomes</taxon>
        <taxon>ecological metagenomes</taxon>
    </lineage>
</organism>
<evidence type="ECO:0008006" key="2">
    <source>
        <dbReference type="Google" id="ProtNLM"/>
    </source>
</evidence>
<accession>A0A0F8Y346</accession>
<reference evidence="1" key="1">
    <citation type="journal article" date="2015" name="Nature">
        <title>Complex archaea that bridge the gap between prokaryotes and eukaryotes.</title>
        <authorList>
            <person name="Spang A."/>
            <person name="Saw J.H."/>
            <person name="Jorgensen S.L."/>
            <person name="Zaremba-Niedzwiedzka K."/>
            <person name="Martijn J."/>
            <person name="Lind A.E."/>
            <person name="van Eijk R."/>
            <person name="Schleper C."/>
            <person name="Guy L."/>
            <person name="Ettema T.J."/>
        </authorList>
    </citation>
    <scope>NUCLEOTIDE SEQUENCE</scope>
</reference>
<sequence length="103" mass="12350">MIEMLKLKVANQIRRKRALETRWFLYEFIDKNPGLTIYDLTKKLNWTLGKVDYHIKKLLKDGIIKNSEEIVNGRVKKAYHPTPFGEHINWDEMKHTKKPEEVK</sequence>
<dbReference type="SUPFAM" id="SSF46785">
    <property type="entry name" value="Winged helix' DNA-binding domain"/>
    <property type="match status" value="1"/>
</dbReference>
<dbReference type="Gene3D" id="1.10.10.10">
    <property type="entry name" value="Winged helix-like DNA-binding domain superfamily/Winged helix DNA-binding domain"/>
    <property type="match status" value="1"/>
</dbReference>
<dbReference type="Pfam" id="PF13412">
    <property type="entry name" value="HTH_24"/>
    <property type="match status" value="1"/>
</dbReference>
<evidence type="ECO:0000313" key="1">
    <source>
        <dbReference type="EMBL" id="KKK67985.1"/>
    </source>
</evidence>
<dbReference type="AlphaFoldDB" id="A0A0F8Y346"/>
<comment type="caution">
    <text evidence="1">The sequence shown here is derived from an EMBL/GenBank/DDBJ whole genome shotgun (WGS) entry which is preliminary data.</text>
</comment>